<sequence length="91" mass="8731">MIAVAVGVFSFVVASGFVANALAGLGGSGAGEVPAETAVVSVGAGESLWDIAESTAPEADPAAVVTRIEQLNDLAGGAVRTGTPLVVPVGP</sequence>
<accession>A0A839XWD1</accession>
<feature type="signal peptide" evidence="1">
    <location>
        <begin position="1"/>
        <end position="23"/>
    </location>
</feature>
<comment type="caution">
    <text evidence="2">The sequence shown here is derived from an EMBL/GenBank/DDBJ whole genome shotgun (WGS) entry which is preliminary data.</text>
</comment>
<dbReference type="EMBL" id="JACIBS010000001">
    <property type="protein sequence ID" value="MBB3664336.1"/>
    <property type="molecule type" value="Genomic_DNA"/>
</dbReference>
<dbReference type="Proteomes" id="UP000564573">
    <property type="component" value="Unassembled WGS sequence"/>
</dbReference>
<dbReference type="RefSeq" id="WP_183783975.1">
    <property type="nucleotide sequence ID" value="NZ_JACIBS010000001.1"/>
</dbReference>
<evidence type="ECO:0000256" key="1">
    <source>
        <dbReference type="SAM" id="SignalP"/>
    </source>
</evidence>
<proteinExistence type="predicted"/>
<reference evidence="2 3" key="1">
    <citation type="submission" date="2020-08" db="EMBL/GenBank/DDBJ databases">
        <title>Sequencing the genomes of 1000 actinobacteria strains.</title>
        <authorList>
            <person name="Klenk H.-P."/>
        </authorList>
    </citation>
    <scope>NUCLEOTIDE SEQUENCE [LARGE SCALE GENOMIC DNA]</scope>
    <source>
        <strain evidence="2 3">DSM 45267</strain>
    </source>
</reference>
<dbReference type="AlphaFoldDB" id="A0A839XWD1"/>
<keyword evidence="3" id="KW-1185">Reference proteome</keyword>
<feature type="chain" id="PRO_5038700940" description="LysM domain-containing protein" evidence="1">
    <location>
        <begin position="24"/>
        <end position="91"/>
    </location>
</feature>
<evidence type="ECO:0000313" key="2">
    <source>
        <dbReference type="EMBL" id="MBB3664336.1"/>
    </source>
</evidence>
<evidence type="ECO:0000313" key="3">
    <source>
        <dbReference type="Proteomes" id="UP000564573"/>
    </source>
</evidence>
<protein>
    <recommendedName>
        <fullName evidence="4">LysM domain-containing protein</fullName>
    </recommendedName>
</protein>
<evidence type="ECO:0008006" key="4">
    <source>
        <dbReference type="Google" id="ProtNLM"/>
    </source>
</evidence>
<name>A0A839XWD1_9PSEU</name>
<gene>
    <name evidence="2" type="ORF">FB384_003240</name>
</gene>
<keyword evidence="1" id="KW-0732">Signal</keyword>
<organism evidence="2 3">
    <name type="scientific">Prauserella sediminis</name>
    <dbReference type="NCBI Taxonomy" id="577680"/>
    <lineage>
        <taxon>Bacteria</taxon>
        <taxon>Bacillati</taxon>
        <taxon>Actinomycetota</taxon>
        <taxon>Actinomycetes</taxon>
        <taxon>Pseudonocardiales</taxon>
        <taxon>Pseudonocardiaceae</taxon>
        <taxon>Prauserella</taxon>
        <taxon>Prauserella salsuginis group</taxon>
    </lineage>
</organism>